<evidence type="ECO:0000313" key="2">
    <source>
        <dbReference type="Proteomes" id="UP001497382"/>
    </source>
</evidence>
<keyword evidence="2" id="KW-1185">Reference proteome</keyword>
<evidence type="ECO:0000313" key="1">
    <source>
        <dbReference type="EMBL" id="CAL1294800.1"/>
    </source>
</evidence>
<comment type="caution">
    <text evidence="1">The sequence shown here is derived from an EMBL/GenBank/DDBJ whole genome shotgun (WGS) entry which is preliminary data.</text>
</comment>
<gene>
    <name evidence="1" type="ORF">LARSCL_LOCUS18916</name>
</gene>
<name>A0AAV2BFX9_9ARAC</name>
<dbReference type="AlphaFoldDB" id="A0AAV2BFX9"/>
<reference evidence="1 2" key="1">
    <citation type="submission" date="2024-04" db="EMBL/GenBank/DDBJ databases">
        <authorList>
            <person name="Rising A."/>
            <person name="Reimegard J."/>
            <person name="Sonavane S."/>
            <person name="Akerstrom W."/>
            <person name="Nylinder S."/>
            <person name="Hedman E."/>
            <person name="Kallberg Y."/>
        </authorList>
    </citation>
    <scope>NUCLEOTIDE SEQUENCE [LARGE SCALE GENOMIC DNA]</scope>
</reference>
<sequence>MESWEGSEACREARSKMAACHMIINDWNLKAMEELQFEVLEAIDNGGSQTSASKLRKYSAKLANFIPTEARICNLNVKNFEGQDMQSECGEL</sequence>
<dbReference type="EMBL" id="CAXIEN010000354">
    <property type="protein sequence ID" value="CAL1294800.1"/>
    <property type="molecule type" value="Genomic_DNA"/>
</dbReference>
<organism evidence="1 2">
    <name type="scientific">Larinioides sclopetarius</name>
    <dbReference type="NCBI Taxonomy" id="280406"/>
    <lineage>
        <taxon>Eukaryota</taxon>
        <taxon>Metazoa</taxon>
        <taxon>Ecdysozoa</taxon>
        <taxon>Arthropoda</taxon>
        <taxon>Chelicerata</taxon>
        <taxon>Arachnida</taxon>
        <taxon>Araneae</taxon>
        <taxon>Araneomorphae</taxon>
        <taxon>Entelegynae</taxon>
        <taxon>Araneoidea</taxon>
        <taxon>Araneidae</taxon>
        <taxon>Larinioides</taxon>
    </lineage>
</organism>
<accession>A0AAV2BFX9</accession>
<protein>
    <submittedName>
        <fullName evidence="1">Uncharacterized protein</fullName>
    </submittedName>
</protein>
<dbReference type="Proteomes" id="UP001497382">
    <property type="component" value="Unassembled WGS sequence"/>
</dbReference>
<proteinExistence type="predicted"/>